<sequence>MCRIFAVREDNSARHAVRRRRFDYRSCCQLRTVATLLSTNAWLHRKHLYAHYQPEPTQSMHHNPQQLPSPTPQLTSHSRLSTVNCLVRTHRNFVTTRAFEWNCSPTI</sequence>
<evidence type="ECO:0000256" key="1">
    <source>
        <dbReference type="SAM" id="MobiDB-lite"/>
    </source>
</evidence>
<evidence type="ECO:0000313" key="3">
    <source>
        <dbReference type="WBParaSite" id="ALUE_0000422501-mRNA-1"/>
    </source>
</evidence>
<feature type="compositionally biased region" description="Low complexity" evidence="1">
    <location>
        <begin position="64"/>
        <end position="76"/>
    </location>
</feature>
<dbReference type="Proteomes" id="UP000036681">
    <property type="component" value="Unplaced"/>
</dbReference>
<proteinExistence type="predicted"/>
<feature type="region of interest" description="Disordered" evidence="1">
    <location>
        <begin position="55"/>
        <end position="76"/>
    </location>
</feature>
<reference evidence="3" key="1">
    <citation type="submission" date="2017-02" db="UniProtKB">
        <authorList>
            <consortium name="WormBaseParasite"/>
        </authorList>
    </citation>
    <scope>IDENTIFICATION</scope>
</reference>
<keyword evidence="2" id="KW-1185">Reference proteome</keyword>
<protein>
    <submittedName>
        <fullName evidence="3">Uncharacterized protein</fullName>
    </submittedName>
</protein>
<dbReference type="WBParaSite" id="ALUE_0000422501-mRNA-1">
    <property type="protein sequence ID" value="ALUE_0000422501-mRNA-1"/>
    <property type="gene ID" value="ALUE_0000422501"/>
</dbReference>
<organism evidence="2 3">
    <name type="scientific">Ascaris lumbricoides</name>
    <name type="common">Giant roundworm</name>
    <dbReference type="NCBI Taxonomy" id="6252"/>
    <lineage>
        <taxon>Eukaryota</taxon>
        <taxon>Metazoa</taxon>
        <taxon>Ecdysozoa</taxon>
        <taxon>Nematoda</taxon>
        <taxon>Chromadorea</taxon>
        <taxon>Rhabditida</taxon>
        <taxon>Spirurina</taxon>
        <taxon>Ascaridomorpha</taxon>
        <taxon>Ascaridoidea</taxon>
        <taxon>Ascarididae</taxon>
        <taxon>Ascaris</taxon>
    </lineage>
</organism>
<name>A0A0M3HQ96_ASCLU</name>
<dbReference type="AlphaFoldDB" id="A0A0M3HQ96"/>
<evidence type="ECO:0000313" key="2">
    <source>
        <dbReference type="Proteomes" id="UP000036681"/>
    </source>
</evidence>
<accession>A0A0M3HQ96</accession>